<evidence type="ECO:0000259" key="8">
    <source>
        <dbReference type="PROSITE" id="PS50109"/>
    </source>
</evidence>
<dbReference type="EMBL" id="CAHP01000014">
    <property type="protein sequence ID" value="CCG40605.1"/>
    <property type="molecule type" value="Genomic_DNA"/>
</dbReference>
<dbReference type="SMART" id="SM00388">
    <property type="entry name" value="HisKA"/>
    <property type="match status" value="1"/>
</dbReference>
<dbReference type="CDD" id="cd00130">
    <property type="entry name" value="PAS"/>
    <property type="match status" value="1"/>
</dbReference>
<dbReference type="PANTHER" id="PTHR43711:SF31">
    <property type="entry name" value="HISTIDINE KINASE"/>
    <property type="match status" value="1"/>
</dbReference>
<keyword evidence="4 10" id="KW-0808">Transferase</keyword>
<evidence type="ECO:0000256" key="4">
    <source>
        <dbReference type="ARBA" id="ARBA00022679"/>
    </source>
</evidence>
<keyword evidence="11" id="KW-1185">Reference proteome</keyword>
<dbReference type="PRINTS" id="PR00344">
    <property type="entry name" value="BCTRLSENSOR"/>
</dbReference>
<evidence type="ECO:0000256" key="5">
    <source>
        <dbReference type="ARBA" id="ARBA00022777"/>
    </source>
</evidence>
<dbReference type="FunFam" id="1.10.287.130:FF:000001">
    <property type="entry name" value="Two-component sensor histidine kinase"/>
    <property type="match status" value="1"/>
</dbReference>
<dbReference type="Gene3D" id="3.30.565.10">
    <property type="entry name" value="Histidine kinase-like ATPase, C-terminal domain"/>
    <property type="match status" value="1"/>
</dbReference>
<feature type="domain" description="PAC" evidence="9">
    <location>
        <begin position="186"/>
        <end position="238"/>
    </location>
</feature>
<dbReference type="SMART" id="SM00387">
    <property type="entry name" value="HATPase_c"/>
    <property type="match status" value="1"/>
</dbReference>
<dbReference type="OrthoDB" id="8477705at2"/>
<dbReference type="SMART" id="SM00086">
    <property type="entry name" value="PAC"/>
    <property type="match status" value="1"/>
</dbReference>
<evidence type="ECO:0000256" key="7">
    <source>
        <dbReference type="ARBA" id="ARBA00023136"/>
    </source>
</evidence>
<comment type="caution">
    <text evidence="10">The sequence shown here is derived from an EMBL/GenBank/DDBJ whole genome shotgun (WGS) entry which is preliminary data.</text>
</comment>
<dbReference type="Proteomes" id="UP000004169">
    <property type="component" value="Unassembled WGS sequence"/>
</dbReference>
<dbReference type="Gene3D" id="1.10.287.130">
    <property type="match status" value="1"/>
</dbReference>
<dbReference type="Pfam" id="PF08448">
    <property type="entry name" value="PAS_4"/>
    <property type="match status" value="1"/>
</dbReference>
<organism evidence="10 11">
    <name type="scientific">Magnetospirillum molischianum DSM 120</name>
    <dbReference type="NCBI Taxonomy" id="1150626"/>
    <lineage>
        <taxon>Bacteria</taxon>
        <taxon>Pseudomonadati</taxon>
        <taxon>Pseudomonadota</taxon>
        <taxon>Alphaproteobacteria</taxon>
        <taxon>Rhodospirillales</taxon>
        <taxon>Rhodospirillaceae</taxon>
        <taxon>Magnetospirillum</taxon>
    </lineage>
</organism>
<evidence type="ECO:0000256" key="2">
    <source>
        <dbReference type="ARBA" id="ARBA00012438"/>
    </source>
</evidence>
<feature type="domain" description="Histidine kinase" evidence="8">
    <location>
        <begin position="256"/>
        <end position="476"/>
    </location>
</feature>
<comment type="catalytic activity">
    <reaction evidence="1">
        <text>ATP + protein L-histidine = ADP + protein N-phospho-L-histidine.</text>
        <dbReference type="EC" id="2.7.13.3"/>
    </reaction>
</comment>
<evidence type="ECO:0000259" key="9">
    <source>
        <dbReference type="PROSITE" id="PS50113"/>
    </source>
</evidence>
<dbReference type="InterPro" id="IPR003594">
    <property type="entry name" value="HATPase_dom"/>
</dbReference>
<evidence type="ECO:0000256" key="6">
    <source>
        <dbReference type="ARBA" id="ARBA00023012"/>
    </source>
</evidence>
<keyword evidence="3" id="KW-0597">Phosphoprotein</keyword>
<dbReference type="InterPro" id="IPR000700">
    <property type="entry name" value="PAS-assoc_C"/>
</dbReference>
<evidence type="ECO:0000256" key="3">
    <source>
        <dbReference type="ARBA" id="ARBA00022553"/>
    </source>
</evidence>
<dbReference type="InterPro" id="IPR004358">
    <property type="entry name" value="Sig_transdc_His_kin-like_C"/>
</dbReference>
<dbReference type="InterPro" id="IPR036097">
    <property type="entry name" value="HisK_dim/P_sf"/>
</dbReference>
<dbReference type="InterPro" id="IPR000014">
    <property type="entry name" value="PAS"/>
</dbReference>
<name>H8FQG7_MAGML</name>
<dbReference type="SUPFAM" id="SSF55874">
    <property type="entry name" value="ATPase domain of HSP90 chaperone/DNA topoisomerase II/histidine kinase"/>
    <property type="match status" value="1"/>
</dbReference>
<dbReference type="InterPro" id="IPR050736">
    <property type="entry name" value="Sensor_HK_Regulatory"/>
</dbReference>
<dbReference type="CDD" id="cd16922">
    <property type="entry name" value="HATPase_EvgS-ArcB-TorS-like"/>
    <property type="match status" value="1"/>
</dbReference>
<dbReference type="Gene3D" id="3.30.450.20">
    <property type="entry name" value="PAS domain"/>
    <property type="match status" value="1"/>
</dbReference>
<sequence>MTAAGAQSPVDLHRAAFTMSSRPLALLGPDGRLSDANSVFCTLVRRDLASLVGTSPDWIDPWRDGRVVLSSPDGSLVEVSLALVPLPGGGTLIDLDPWPEARQRAAERAHREMRAIIENAYEFIGLLSPEGYLLDANRTAMSFINCDDLDVLRGRPFADTPWWAHSSEERAQLIEAIQRARQGEFVRFETSHRGRDGQLAYVDFSLKPVTGDDGAVIYLVPEGRDITQRKRAEDELIAAKLEAESANRAKSNFLASVSHELRTPLNAVIGFSEALLSDALGPLEPERMRDYLRLILAAGQHLGALVEDILDVSRVELGHIELAEDVVSPDEMVDSIRRLFDPYAIGGSIRLTVALPSSVPRLRADSRRLRHVLLNLVANAIKFTPAGGSVTIRVTVGPEGMGFHVEDTGIGIPAEYHGKVWQPFFQSDAQHARPHDGAGLGLAIVKRFVEALSGQVSLDSSPGQGTRVSVLLPPERVIAP</sequence>
<accession>H8FQG7</accession>
<reference evidence="10 11" key="1">
    <citation type="journal article" date="2012" name="J. Bacteriol.">
        <title>Draft Genome Sequence of the Purple Photosynthetic Bacterium Phaeospirillum molischianum DSM120, a Particularly Versatile Bacterium.</title>
        <authorList>
            <person name="Duquesne K."/>
            <person name="Prima V."/>
            <person name="Ji B."/>
            <person name="Rouy Z."/>
            <person name="Medigue C."/>
            <person name="Talla E."/>
            <person name="Sturgis J.N."/>
        </authorList>
    </citation>
    <scope>NUCLEOTIDE SEQUENCE [LARGE SCALE GENOMIC DNA]</scope>
    <source>
        <strain evidence="11">DSM120</strain>
    </source>
</reference>
<dbReference type="Pfam" id="PF00512">
    <property type="entry name" value="HisKA"/>
    <property type="match status" value="1"/>
</dbReference>
<dbReference type="PROSITE" id="PS50113">
    <property type="entry name" value="PAC"/>
    <property type="match status" value="1"/>
</dbReference>
<dbReference type="SMART" id="SM00091">
    <property type="entry name" value="PAS"/>
    <property type="match status" value="1"/>
</dbReference>
<dbReference type="EC" id="2.7.13.3" evidence="2"/>
<keyword evidence="6" id="KW-0902">Two-component regulatory system</keyword>
<keyword evidence="5 10" id="KW-0418">Kinase</keyword>
<dbReference type="InterPro" id="IPR005467">
    <property type="entry name" value="His_kinase_dom"/>
</dbReference>
<dbReference type="SUPFAM" id="SSF55785">
    <property type="entry name" value="PYP-like sensor domain (PAS domain)"/>
    <property type="match status" value="1"/>
</dbReference>
<proteinExistence type="predicted"/>
<dbReference type="Pfam" id="PF02518">
    <property type="entry name" value="HATPase_c"/>
    <property type="match status" value="1"/>
</dbReference>
<dbReference type="PANTHER" id="PTHR43711">
    <property type="entry name" value="TWO-COMPONENT HISTIDINE KINASE"/>
    <property type="match status" value="1"/>
</dbReference>
<evidence type="ECO:0000256" key="1">
    <source>
        <dbReference type="ARBA" id="ARBA00000085"/>
    </source>
</evidence>
<dbReference type="eggNOG" id="COG2205">
    <property type="taxonomic scope" value="Bacteria"/>
</dbReference>
<dbReference type="STRING" id="1150626.PHAMO_210116"/>
<keyword evidence="7" id="KW-0472">Membrane</keyword>
<dbReference type="InterPro" id="IPR003661">
    <property type="entry name" value="HisK_dim/P_dom"/>
</dbReference>
<dbReference type="AlphaFoldDB" id="H8FQG7"/>
<protein>
    <recommendedName>
        <fullName evidence="2">histidine kinase</fullName>
        <ecNumber evidence="2">2.7.13.3</ecNumber>
    </recommendedName>
</protein>
<dbReference type="SUPFAM" id="SSF47384">
    <property type="entry name" value="Homodimeric domain of signal transducing histidine kinase"/>
    <property type="match status" value="1"/>
</dbReference>
<gene>
    <name evidence="10" type="ORF">PHAMO_210116</name>
</gene>
<dbReference type="InterPro" id="IPR001610">
    <property type="entry name" value="PAC"/>
</dbReference>
<dbReference type="PROSITE" id="PS50109">
    <property type="entry name" value="HIS_KIN"/>
    <property type="match status" value="1"/>
</dbReference>
<dbReference type="CDD" id="cd00082">
    <property type="entry name" value="HisKA"/>
    <property type="match status" value="1"/>
</dbReference>
<evidence type="ECO:0000313" key="11">
    <source>
        <dbReference type="Proteomes" id="UP000004169"/>
    </source>
</evidence>
<dbReference type="NCBIfam" id="TIGR00229">
    <property type="entry name" value="sensory_box"/>
    <property type="match status" value="1"/>
</dbReference>
<dbReference type="FunFam" id="3.30.565.10:FF:000006">
    <property type="entry name" value="Sensor histidine kinase WalK"/>
    <property type="match status" value="1"/>
</dbReference>
<evidence type="ECO:0000313" key="10">
    <source>
        <dbReference type="EMBL" id="CCG40605.1"/>
    </source>
</evidence>
<dbReference type="InterPro" id="IPR035965">
    <property type="entry name" value="PAS-like_dom_sf"/>
</dbReference>
<dbReference type="GO" id="GO:0000155">
    <property type="term" value="F:phosphorelay sensor kinase activity"/>
    <property type="evidence" value="ECO:0007669"/>
    <property type="project" value="InterPro"/>
</dbReference>
<dbReference type="InterPro" id="IPR036890">
    <property type="entry name" value="HATPase_C_sf"/>
</dbReference>
<dbReference type="InterPro" id="IPR013656">
    <property type="entry name" value="PAS_4"/>
</dbReference>